<dbReference type="OrthoDB" id="106945at2759"/>
<sequence>MDSFKYQEARQCCRPRVPRVQRRAPDTNNGLVRVFARLQPSREHVSIIARQVYRNSKQYNTVESLKTAILEAWDQIDDGTVELVRSMPHGISETNRNNGGPID</sequence>
<dbReference type="Proteomes" id="UP000054047">
    <property type="component" value="Unassembled WGS sequence"/>
</dbReference>
<protein>
    <submittedName>
        <fullName evidence="1">Uncharacterized protein</fullName>
    </submittedName>
</protein>
<accession>A0A0C2DRF4</accession>
<reference evidence="1 2" key="1">
    <citation type="submission" date="2013-12" db="EMBL/GenBank/DDBJ databases">
        <title>Draft genome of the parsitic nematode Ancylostoma duodenale.</title>
        <authorList>
            <person name="Mitreva M."/>
        </authorList>
    </citation>
    <scope>NUCLEOTIDE SEQUENCE [LARGE SCALE GENOMIC DNA]</scope>
    <source>
        <strain evidence="1 2">Zhejiang</strain>
    </source>
</reference>
<organism evidence="1 2">
    <name type="scientific">Ancylostoma duodenale</name>
    <dbReference type="NCBI Taxonomy" id="51022"/>
    <lineage>
        <taxon>Eukaryota</taxon>
        <taxon>Metazoa</taxon>
        <taxon>Ecdysozoa</taxon>
        <taxon>Nematoda</taxon>
        <taxon>Chromadorea</taxon>
        <taxon>Rhabditida</taxon>
        <taxon>Rhabditina</taxon>
        <taxon>Rhabditomorpha</taxon>
        <taxon>Strongyloidea</taxon>
        <taxon>Ancylostomatidae</taxon>
        <taxon>Ancylostomatinae</taxon>
        <taxon>Ancylostoma</taxon>
    </lineage>
</organism>
<gene>
    <name evidence="1" type="ORF">ANCDUO_04362</name>
</gene>
<dbReference type="AlphaFoldDB" id="A0A0C2DRF4"/>
<proteinExistence type="predicted"/>
<evidence type="ECO:0000313" key="1">
    <source>
        <dbReference type="EMBL" id="KIH65317.1"/>
    </source>
</evidence>
<name>A0A0C2DRF4_9BILA</name>
<dbReference type="EMBL" id="KN727610">
    <property type="protein sequence ID" value="KIH65317.1"/>
    <property type="molecule type" value="Genomic_DNA"/>
</dbReference>
<evidence type="ECO:0000313" key="2">
    <source>
        <dbReference type="Proteomes" id="UP000054047"/>
    </source>
</evidence>
<keyword evidence="2" id="KW-1185">Reference proteome</keyword>